<accession>A0ABR8TK32</accession>
<evidence type="ECO:0000313" key="5">
    <source>
        <dbReference type="EMBL" id="MBD7976131.1"/>
    </source>
</evidence>
<gene>
    <name evidence="5" type="ORF">H9642_02880</name>
</gene>
<dbReference type="EMBL" id="JACSQG010000001">
    <property type="protein sequence ID" value="MBD7976131.1"/>
    <property type="molecule type" value="Genomic_DNA"/>
</dbReference>
<sequence length="306" mass="33172">MQVILLSRSQGAARSFSLDSRVLAAGITTLAIVVLASGIALGGYLQPFFSDKAAKVEAHLQQQHATLSEARRDAQRQLDAFGVHIAELQARLTRLDALGERLTELAKLDAREFDFSLNVGQGGPEELIDSAAFAPPPFLQTLDELLERLDSREQQLEVLEDVLAERRLSEAGSVSGRPVRQGYLSSPFGRRTDPFNGTPRMHKGVDFAAREGTEVVAVAAGVVTWSGRKSGYGTTVEISHGDGYKTLYAHNRENLVQLGELVKRGQAIARVGSSGRSTGPHVHFEVIKNGRQVNPYSFIANAKSAK</sequence>
<dbReference type="PANTHER" id="PTHR21666">
    <property type="entry name" value="PEPTIDASE-RELATED"/>
    <property type="match status" value="1"/>
</dbReference>
<feature type="transmembrane region" description="Helical" evidence="3">
    <location>
        <begin position="21"/>
        <end position="45"/>
    </location>
</feature>
<proteinExistence type="predicted"/>
<comment type="caution">
    <text evidence="5">The sequence shown here is derived from an EMBL/GenBank/DDBJ whole genome shotgun (WGS) entry which is preliminary data.</text>
</comment>
<evidence type="ECO:0000259" key="4">
    <source>
        <dbReference type="Pfam" id="PF01551"/>
    </source>
</evidence>
<reference evidence="5 6" key="1">
    <citation type="submission" date="2020-08" db="EMBL/GenBank/DDBJ databases">
        <title>A Genomic Blueprint of the Chicken Gut Microbiome.</title>
        <authorList>
            <person name="Gilroy R."/>
            <person name="Ravi A."/>
            <person name="Getino M."/>
            <person name="Pursley I."/>
            <person name="Horton D.L."/>
            <person name="Alikhan N.-F."/>
            <person name="Baker D."/>
            <person name="Gharbi K."/>
            <person name="Hall N."/>
            <person name="Watson M."/>
            <person name="Adriaenssens E.M."/>
            <person name="Foster-Nyarko E."/>
            <person name="Jarju S."/>
            <person name="Secka A."/>
            <person name="Antonio M."/>
            <person name="Oren A."/>
            <person name="Chaudhuri R."/>
            <person name="La Ragione R.M."/>
            <person name="Hildebrand F."/>
            <person name="Pallen M.J."/>
        </authorList>
    </citation>
    <scope>NUCLEOTIDE SEQUENCE [LARGE SCALE GENOMIC DNA]</scope>
    <source>
        <strain evidence="5 6">Sa2CUA2</strain>
    </source>
</reference>
<organism evidence="5 6">
    <name type="scientific">Serpens gallinarum</name>
    <dbReference type="NCBI Taxonomy" id="2763075"/>
    <lineage>
        <taxon>Bacteria</taxon>
        <taxon>Pseudomonadati</taxon>
        <taxon>Pseudomonadota</taxon>
        <taxon>Gammaproteobacteria</taxon>
        <taxon>Pseudomonadales</taxon>
        <taxon>Pseudomonadaceae</taxon>
        <taxon>Pseudomonas</taxon>
    </lineage>
</organism>
<evidence type="ECO:0000256" key="1">
    <source>
        <dbReference type="SAM" id="Coils"/>
    </source>
</evidence>
<keyword evidence="6" id="KW-1185">Reference proteome</keyword>
<evidence type="ECO:0000256" key="2">
    <source>
        <dbReference type="SAM" id="MobiDB-lite"/>
    </source>
</evidence>
<dbReference type="PANTHER" id="PTHR21666:SF291">
    <property type="entry name" value="STAGE II SPORULATION PROTEIN Q"/>
    <property type="match status" value="1"/>
</dbReference>
<dbReference type="InterPro" id="IPR050570">
    <property type="entry name" value="Cell_wall_metabolism_enzyme"/>
</dbReference>
<dbReference type="Proteomes" id="UP000611945">
    <property type="component" value="Unassembled WGS sequence"/>
</dbReference>
<evidence type="ECO:0000256" key="3">
    <source>
        <dbReference type="SAM" id="Phobius"/>
    </source>
</evidence>
<protein>
    <submittedName>
        <fullName evidence="5">Peptidoglycan DD-metalloendopeptidase family protein</fullName>
    </submittedName>
</protein>
<evidence type="ECO:0000313" key="6">
    <source>
        <dbReference type="Proteomes" id="UP000611945"/>
    </source>
</evidence>
<feature type="coiled-coil region" evidence="1">
    <location>
        <begin position="57"/>
        <end position="105"/>
    </location>
</feature>
<keyword evidence="3" id="KW-1133">Transmembrane helix</keyword>
<dbReference type="InterPro" id="IPR011055">
    <property type="entry name" value="Dup_hybrid_motif"/>
</dbReference>
<keyword evidence="3" id="KW-0812">Transmembrane</keyword>
<keyword evidence="3" id="KW-0472">Membrane</keyword>
<dbReference type="Pfam" id="PF01551">
    <property type="entry name" value="Peptidase_M23"/>
    <property type="match status" value="1"/>
</dbReference>
<keyword evidence="1" id="KW-0175">Coiled coil</keyword>
<dbReference type="RefSeq" id="WP_251835355.1">
    <property type="nucleotide sequence ID" value="NZ_JACSQG010000001.1"/>
</dbReference>
<dbReference type="SUPFAM" id="SSF51261">
    <property type="entry name" value="Duplicated hybrid motif"/>
    <property type="match status" value="1"/>
</dbReference>
<dbReference type="Gene3D" id="2.70.70.10">
    <property type="entry name" value="Glucose Permease (Domain IIA)"/>
    <property type="match status" value="1"/>
</dbReference>
<name>A0ABR8TK32_9PSED</name>
<feature type="region of interest" description="Disordered" evidence="2">
    <location>
        <begin position="176"/>
        <end position="197"/>
    </location>
</feature>
<dbReference type="CDD" id="cd12797">
    <property type="entry name" value="M23_peptidase"/>
    <property type="match status" value="1"/>
</dbReference>
<feature type="domain" description="M23ase beta-sheet core" evidence="4">
    <location>
        <begin position="200"/>
        <end position="295"/>
    </location>
</feature>
<dbReference type="InterPro" id="IPR016047">
    <property type="entry name" value="M23ase_b-sheet_dom"/>
</dbReference>